<dbReference type="EMBL" id="HG001743">
    <property type="protein sequence ID" value="CDF35736.1"/>
    <property type="molecule type" value="Genomic_DNA"/>
</dbReference>
<organism evidence="2 3">
    <name type="scientific">Chondrus crispus</name>
    <name type="common">Carrageen Irish moss</name>
    <name type="synonym">Polymorpha crispa</name>
    <dbReference type="NCBI Taxonomy" id="2769"/>
    <lineage>
        <taxon>Eukaryota</taxon>
        <taxon>Rhodophyta</taxon>
        <taxon>Florideophyceae</taxon>
        <taxon>Rhodymeniophycidae</taxon>
        <taxon>Gigartinales</taxon>
        <taxon>Gigartinaceae</taxon>
        <taxon>Chondrus</taxon>
    </lineage>
</organism>
<feature type="transmembrane region" description="Helical" evidence="1">
    <location>
        <begin position="64"/>
        <end position="86"/>
    </location>
</feature>
<protein>
    <submittedName>
        <fullName evidence="2">Uncharacterized protein</fullName>
    </submittedName>
</protein>
<evidence type="ECO:0000313" key="3">
    <source>
        <dbReference type="Proteomes" id="UP000012073"/>
    </source>
</evidence>
<dbReference type="RefSeq" id="XP_005715555.1">
    <property type="nucleotide sequence ID" value="XM_005715498.1"/>
</dbReference>
<accession>R7QE48</accession>
<feature type="transmembrane region" description="Helical" evidence="1">
    <location>
        <begin position="132"/>
        <end position="154"/>
    </location>
</feature>
<dbReference type="KEGG" id="ccp:CHC_T00004254001"/>
<keyword evidence="1" id="KW-0812">Transmembrane</keyword>
<proteinExistence type="predicted"/>
<dbReference type="GeneID" id="17323272"/>
<dbReference type="PhylomeDB" id="R7QE48"/>
<evidence type="ECO:0000256" key="1">
    <source>
        <dbReference type="SAM" id="Phobius"/>
    </source>
</evidence>
<sequence>MPLFEQVIGNNDNPYLVVAYDNENHFVNATNSTDVNPFLSDAFMVEKLVSGPFRRDLTENRDDILIAFLSLLILLIIESTASAFLLRTNKGRVGVFGFSVKYVIELIQDFNVHHLFHKNTNSQNHLKLNTRLLIFAFSILSFVFCVEVAIIFLTNPELRPVSNDMASFRIVQPVLVSTSHLYFHIRTSANRPCMSANLVGVRQGSTRISTCVTMLTENTTMEFMDIEYNESVKVEITTDIHDYGAEHEVRIDDLSANYSARAYFTLHDGKMRLMKSISQSEHEKKQVEAVHKQFVGAMFTAVMREKKVKNGTDVLDESNKIKFSSNDMEGQHIEVLQSKQKTHTVKTRRYKSTMTGVMPTGLIALHVAHHVFQGSAAITLGGGDTEDLFLNEGLQSRKSIVWAEPVRKLNWLSLLLICWTCLLLQIPLYLLLRPASTAYIAGLWAKHKVGAEMERSPIEVGKNERKRFRLYPKRNNNGYSYGSESRWADIDTPEHY</sequence>
<keyword evidence="1" id="KW-0472">Membrane</keyword>
<dbReference type="Proteomes" id="UP000012073">
    <property type="component" value="Unassembled WGS sequence"/>
</dbReference>
<name>R7QE48_CHOCR</name>
<gene>
    <name evidence="2" type="ORF">CHC_T00004254001</name>
</gene>
<reference evidence="3" key="1">
    <citation type="journal article" date="2013" name="Proc. Natl. Acad. Sci. U.S.A.">
        <title>Genome structure and metabolic features in the red seaweed Chondrus crispus shed light on evolution of the Archaeplastida.</title>
        <authorList>
            <person name="Collen J."/>
            <person name="Porcel B."/>
            <person name="Carre W."/>
            <person name="Ball S.G."/>
            <person name="Chaparro C."/>
            <person name="Tonon T."/>
            <person name="Barbeyron T."/>
            <person name="Michel G."/>
            <person name="Noel B."/>
            <person name="Valentin K."/>
            <person name="Elias M."/>
            <person name="Artiguenave F."/>
            <person name="Arun A."/>
            <person name="Aury J.M."/>
            <person name="Barbosa-Neto J.F."/>
            <person name="Bothwell J.H."/>
            <person name="Bouget F.Y."/>
            <person name="Brillet L."/>
            <person name="Cabello-Hurtado F."/>
            <person name="Capella-Gutierrez S."/>
            <person name="Charrier B."/>
            <person name="Cladiere L."/>
            <person name="Cock J.M."/>
            <person name="Coelho S.M."/>
            <person name="Colleoni C."/>
            <person name="Czjzek M."/>
            <person name="Da Silva C."/>
            <person name="Delage L."/>
            <person name="Denoeud F."/>
            <person name="Deschamps P."/>
            <person name="Dittami S.M."/>
            <person name="Gabaldon T."/>
            <person name="Gachon C.M."/>
            <person name="Groisillier A."/>
            <person name="Herve C."/>
            <person name="Jabbari K."/>
            <person name="Katinka M."/>
            <person name="Kloareg B."/>
            <person name="Kowalczyk N."/>
            <person name="Labadie K."/>
            <person name="Leblanc C."/>
            <person name="Lopez P.J."/>
            <person name="McLachlan D.H."/>
            <person name="Meslet-Cladiere L."/>
            <person name="Moustafa A."/>
            <person name="Nehr Z."/>
            <person name="Nyvall Collen P."/>
            <person name="Panaud O."/>
            <person name="Partensky F."/>
            <person name="Poulain J."/>
            <person name="Rensing S.A."/>
            <person name="Rousvoal S."/>
            <person name="Samson G."/>
            <person name="Symeonidi A."/>
            <person name="Weissenbach J."/>
            <person name="Zambounis A."/>
            <person name="Wincker P."/>
            <person name="Boyen C."/>
        </authorList>
    </citation>
    <scope>NUCLEOTIDE SEQUENCE [LARGE SCALE GENOMIC DNA]</scope>
    <source>
        <strain evidence="3">cv. Stackhouse</strain>
    </source>
</reference>
<feature type="transmembrane region" description="Helical" evidence="1">
    <location>
        <begin position="411"/>
        <end position="432"/>
    </location>
</feature>
<dbReference type="AlphaFoldDB" id="R7QE48"/>
<keyword evidence="1" id="KW-1133">Transmembrane helix</keyword>
<evidence type="ECO:0000313" key="2">
    <source>
        <dbReference type="EMBL" id="CDF35736.1"/>
    </source>
</evidence>
<keyword evidence="3" id="KW-1185">Reference proteome</keyword>
<dbReference type="Gramene" id="CDF35736">
    <property type="protein sequence ID" value="CDF35736"/>
    <property type="gene ID" value="CHC_T00004254001"/>
</dbReference>